<dbReference type="KEGG" id="bpip:BPP43_04050"/>
<dbReference type="Gene3D" id="3.40.605.10">
    <property type="entry name" value="Aldehyde Dehydrogenase, Chain A, domain 1"/>
    <property type="match status" value="1"/>
</dbReference>
<dbReference type="Pfam" id="PF00171">
    <property type="entry name" value="Aldedh"/>
    <property type="match status" value="1"/>
</dbReference>
<feature type="active site" evidence="4">
    <location>
        <position position="243"/>
    </location>
</feature>
<evidence type="ECO:0000259" key="7">
    <source>
        <dbReference type="Pfam" id="PF00171"/>
    </source>
</evidence>
<evidence type="ECO:0000313" key="9">
    <source>
        <dbReference type="Proteomes" id="UP000010793"/>
    </source>
</evidence>
<evidence type="ECO:0000256" key="5">
    <source>
        <dbReference type="PROSITE-ProRule" id="PRU10007"/>
    </source>
</evidence>
<evidence type="ECO:0000313" key="8">
    <source>
        <dbReference type="EMBL" id="AGA66100.1"/>
    </source>
</evidence>
<keyword evidence="9" id="KW-1185">Reference proteome</keyword>
<dbReference type="InterPro" id="IPR012394">
    <property type="entry name" value="Aldehyde_DH_NAD(P)"/>
</dbReference>
<dbReference type="PROSITE" id="PS00687">
    <property type="entry name" value="ALDEHYDE_DEHYDR_GLU"/>
    <property type="match status" value="1"/>
</dbReference>
<dbReference type="GO" id="GO:0005737">
    <property type="term" value="C:cytoplasm"/>
    <property type="evidence" value="ECO:0007669"/>
    <property type="project" value="TreeGrafter"/>
</dbReference>
<evidence type="ECO:0000256" key="4">
    <source>
        <dbReference type="PIRSR" id="PIRSR036492-1"/>
    </source>
</evidence>
<sequence length="455" mass="52156">MYIEELRNKQREFFKSGATLEYSFRIEQLKKLKAMIIKNGANFIDALNKDMAKLEFEAIGTELFIIIDEINLFIKKLKTWMKDKKVKRNFLTIDSKTIIMNKPYGVSLIISPWNYPLQLTFLPLIGSIAGGNTSIILPSQLTTNVYDAIYSSVKETFDEEYIAVVDKSFPAEETTKIEYNKIFFTGSPRVGKIIMNNASNFLTSLTLELGGKSPVIVDDNIKNINKALKRIIWGKFINSGQTCVSPDYLLVNKNIKDKFLDVFNTEIKLFEDERKLNRIINKSHYERLKSYLNDGKILYGGEYDDESLSLAITLLEPNSLENNVMKDEIFGSIFPIVYYSTKEEARDIIDKVCSHPLAMYVFSDDNNFIDYFLNNISFGGASVNDTISHILNNNAPFGGVSTSGIGEYHGYYSFECFTNKTTVLKKNYNFELNTKYPPYSKNIKALKFLFELFKK</sequence>
<dbReference type="InterPro" id="IPR016163">
    <property type="entry name" value="Ald_DH_C"/>
</dbReference>
<proteinExistence type="inferred from homology"/>
<evidence type="ECO:0000256" key="2">
    <source>
        <dbReference type="ARBA" id="ARBA00023002"/>
    </source>
</evidence>
<feature type="domain" description="Aldehyde dehydrogenase" evidence="7">
    <location>
        <begin position="11"/>
        <end position="423"/>
    </location>
</feature>
<dbReference type="GO" id="GO:0006081">
    <property type="term" value="P:aldehyde metabolic process"/>
    <property type="evidence" value="ECO:0007669"/>
    <property type="project" value="InterPro"/>
</dbReference>
<dbReference type="Gene3D" id="3.40.309.10">
    <property type="entry name" value="Aldehyde Dehydrogenase, Chain A, domain 2"/>
    <property type="match status" value="1"/>
</dbReference>
<accession>A0A3B6VJM3</accession>
<organism evidence="8 9">
    <name type="scientific">Brachyspira pilosicoli P43/6/78</name>
    <dbReference type="NCBI Taxonomy" id="1042417"/>
    <lineage>
        <taxon>Bacteria</taxon>
        <taxon>Pseudomonadati</taxon>
        <taxon>Spirochaetota</taxon>
        <taxon>Spirochaetia</taxon>
        <taxon>Brachyspirales</taxon>
        <taxon>Brachyspiraceae</taxon>
        <taxon>Brachyspira</taxon>
    </lineage>
</organism>
<dbReference type="InterPro" id="IPR016162">
    <property type="entry name" value="Ald_DH_N"/>
</dbReference>
<evidence type="ECO:0000256" key="3">
    <source>
        <dbReference type="PIRNR" id="PIRNR036492"/>
    </source>
</evidence>
<dbReference type="PANTHER" id="PTHR43570">
    <property type="entry name" value="ALDEHYDE DEHYDROGENASE"/>
    <property type="match status" value="1"/>
</dbReference>
<feature type="active site" evidence="4 5">
    <location>
        <position position="208"/>
    </location>
</feature>
<dbReference type="GO" id="GO:0004029">
    <property type="term" value="F:aldehyde dehydrogenase (NAD+) activity"/>
    <property type="evidence" value="ECO:0007669"/>
    <property type="project" value="TreeGrafter"/>
</dbReference>
<reference evidence="8 9" key="1">
    <citation type="journal article" date="2013" name="Genome Announc.">
        <title>Complete Genome Sequence of the Porcine Strain Brachyspira pilosicoli P43/6/78(T.).</title>
        <authorList>
            <person name="Lin C."/>
            <person name="den Bakker H.C."/>
            <person name="Suzuki H."/>
            <person name="Lefebure T."/>
            <person name="Ponnala L."/>
            <person name="Sun Q."/>
            <person name="Stanhope M.J."/>
            <person name="Wiedmann M."/>
            <person name="Duhamel G.E."/>
        </authorList>
    </citation>
    <scope>NUCLEOTIDE SEQUENCE [LARGE SCALE GENOMIC DNA]</scope>
    <source>
        <strain evidence="8 9">P43/6/78</strain>
    </source>
</reference>
<dbReference type="AlphaFoldDB" id="A0A3B6VJM3"/>
<dbReference type="SUPFAM" id="SSF53720">
    <property type="entry name" value="ALDH-like"/>
    <property type="match status" value="1"/>
</dbReference>
<dbReference type="Proteomes" id="UP000010793">
    <property type="component" value="Chromosome"/>
</dbReference>
<dbReference type="RefSeq" id="WP_015274227.1">
    <property type="nucleotide sequence ID" value="NC_019908.1"/>
</dbReference>
<dbReference type="PANTHER" id="PTHR43570:SF16">
    <property type="entry name" value="ALDEHYDE DEHYDROGENASE TYPE III, ISOFORM Q"/>
    <property type="match status" value="1"/>
</dbReference>
<protein>
    <recommendedName>
        <fullName evidence="3">Aldehyde dehydrogenase</fullName>
    </recommendedName>
</protein>
<evidence type="ECO:0000256" key="1">
    <source>
        <dbReference type="ARBA" id="ARBA00009986"/>
    </source>
</evidence>
<comment type="similarity">
    <text evidence="1 3 6">Belongs to the aldehyde dehydrogenase family.</text>
</comment>
<dbReference type="InterPro" id="IPR015590">
    <property type="entry name" value="Aldehyde_DH_dom"/>
</dbReference>
<dbReference type="EMBL" id="CP002873">
    <property type="protein sequence ID" value="AGA66100.1"/>
    <property type="molecule type" value="Genomic_DNA"/>
</dbReference>
<name>A0A3B6VJM3_BRAPL</name>
<evidence type="ECO:0000256" key="6">
    <source>
        <dbReference type="RuleBase" id="RU003345"/>
    </source>
</evidence>
<keyword evidence="2 3" id="KW-0560">Oxidoreductase</keyword>
<dbReference type="PIRSF" id="PIRSF036492">
    <property type="entry name" value="ALDH"/>
    <property type="match status" value="1"/>
</dbReference>
<dbReference type="InterPro" id="IPR016161">
    <property type="entry name" value="Ald_DH/histidinol_DH"/>
</dbReference>
<dbReference type="InterPro" id="IPR029510">
    <property type="entry name" value="Ald_DH_CS_GLU"/>
</dbReference>
<gene>
    <name evidence="8" type="ORF">BPP43_04050</name>
</gene>